<dbReference type="InterPro" id="IPR004012">
    <property type="entry name" value="Run_dom"/>
</dbReference>
<dbReference type="CDD" id="cd17687">
    <property type="entry name" value="RUN_SGSM1_like"/>
    <property type="match status" value="1"/>
</dbReference>
<keyword evidence="3" id="KW-0732">Signal</keyword>
<dbReference type="PROSITE" id="PS50826">
    <property type="entry name" value="RUN"/>
    <property type="match status" value="1"/>
</dbReference>
<evidence type="ECO:0000313" key="6">
    <source>
        <dbReference type="Proteomes" id="UP001162162"/>
    </source>
</evidence>
<feature type="signal peptide" evidence="3">
    <location>
        <begin position="1"/>
        <end position="19"/>
    </location>
</feature>
<dbReference type="EMBL" id="JAPWTK010000020">
    <property type="protein sequence ID" value="KAJ8957898.1"/>
    <property type="molecule type" value="Genomic_DNA"/>
</dbReference>
<evidence type="ECO:0000256" key="3">
    <source>
        <dbReference type="SAM" id="SignalP"/>
    </source>
</evidence>
<evidence type="ECO:0000256" key="1">
    <source>
        <dbReference type="ARBA" id="ARBA00022468"/>
    </source>
</evidence>
<name>A0AAV8Z1H2_9CUCU</name>
<dbReference type="Gene3D" id="1.20.58.900">
    <property type="match status" value="1"/>
</dbReference>
<keyword evidence="1" id="KW-0343">GTPase activation</keyword>
<dbReference type="AlphaFoldDB" id="A0AAV8Z1H2"/>
<dbReference type="SMART" id="SM00593">
    <property type="entry name" value="RUN"/>
    <property type="match status" value="1"/>
</dbReference>
<evidence type="ECO:0000256" key="2">
    <source>
        <dbReference type="SAM" id="MobiDB-lite"/>
    </source>
</evidence>
<evidence type="ECO:0000259" key="4">
    <source>
        <dbReference type="PROSITE" id="PS50826"/>
    </source>
</evidence>
<comment type="caution">
    <text evidence="5">The sequence shown here is derived from an EMBL/GenBank/DDBJ whole genome shotgun (WGS) entry which is preliminary data.</text>
</comment>
<dbReference type="InterPro" id="IPR037213">
    <property type="entry name" value="Run_dom_sf"/>
</dbReference>
<dbReference type="SUPFAM" id="SSF140741">
    <property type="entry name" value="RUN domain-like"/>
    <property type="match status" value="1"/>
</dbReference>
<dbReference type="InterPro" id="IPR021935">
    <property type="entry name" value="SGSM1/2_RBD"/>
</dbReference>
<dbReference type="GO" id="GO:0005096">
    <property type="term" value="F:GTPase activator activity"/>
    <property type="evidence" value="ECO:0007669"/>
    <property type="project" value="UniProtKB-KW"/>
</dbReference>
<dbReference type="InterPro" id="IPR037745">
    <property type="entry name" value="SGSM1/2"/>
</dbReference>
<dbReference type="SUPFAM" id="SSF47923">
    <property type="entry name" value="Ypt/Rab-GAP domain of gyp1p"/>
    <property type="match status" value="1"/>
</dbReference>
<sequence length="659" mass="73529">YTIVLICGVLSNFFHSCLTLCLTEDYKEKLIALVKKEVKQVMEESVTRKFVHEESGSVTSLCAAVEACLSQGLRRRALGLFKTSSTTALLHKIAKHNSEAANISRKVQDLENLDPTRRSSSSSDSLTKPTLKKNASLPNVTPLPKYLWIRLALFEKQLAKIIDYLVSNASKYYDKDALVADPDYGSILSSLLVGPCALDYSRTKSQDHFWTDPPADELVQRHRISSGHSTPPSVRRPILNFRRSLNTSSEDSLASRSATQHIAKDYVESLHQNSRATLLFGKNNVLVLPVNADVSEPMPGYLSLHQTASGLTIKWTPNQLMNGFVDDTQDKNIYWDYALQVRLDEIVYVHCHQDSETGGTVILVGQDGVQRPPIHFPKGGHMLAFLSCIETGLLPRGRLDPPLWSQRSGKNYTKRRRPLPALSETEETTKDYVFRIIDNSDHKEILRRNELMDTHAPLPTKVKVQLCSTSTSSDSSTKSFSIEQQTAPDSPPSVCIQAVCDSMKRQIISRAFYGWLAYCRHLSTVRTHLSGLVNGRIVSGEGAGEGITPEKWKELCVDGVVSDYAEVYRLTYFGGIVQELRGEIWPYLLGHYKFGSTSEQRNELSEETKQAYENTMSEWLAVEAIVRQRDKENQAHAIAKLSSESMSGGTAAPDTEGAK</sequence>
<proteinExistence type="predicted"/>
<evidence type="ECO:0000313" key="5">
    <source>
        <dbReference type="EMBL" id="KAJ8957898.1"/>
    </source>
</evidence>
<feature type="non-terminal residue" evidence="5">
    <location>
        <position position="1"/>
    </location>
</feature>
<dbReference type="Pfam" id="PF12068">
    <property type="entry name" value="PH_RBD"/>
    <property type="match status" value="1"/>
</dbReference>
<gene>
    <name evidence="5" type="ORF">NQ318_001894</name>
</gene>
<dbReference type="CDD" id="cd15784">
    <property type="entry name" value="PH_RUTBC"/>
    <property type="match status" value="1"/>
</dbReference>
<feature type="region of interest" description="Disordered" evidence="2">
    <location>
        <begin position="113"/>
        <end position="134"/>
    </location>
</feature>
<feature type="compositionally biased region" description="Low complexity" evidence="2">
    <location>
        <begin position="118"/>
        <end position="133"/>
    </location>
</feature>
<dbReference type="InterPro" id="IPR035969">
    <property type="entry name" value="Rab-GAP_TBC_sf"/>
</dbReference>
<keyword evidence="6" id="KW-1185">Reference proteome</keyword>
<dbReference type="Pfam" id="PF02759">
    <property type="entry name" value="RUN"/>
    <property type="match status" value="1"/>
</dbReference>
<dbReference type="Proteomes" id="UP001162162">
    <property type="component" value="Unassembled WGS sequence"/>
</dbReference>
<reference evidence="5" key="1">
    <citation type="journal article" date="2023" name="Insect Mol. Biol.">
        <title>Genome sequencing provides insights into the evolution of gene families encoding plant cell wall-degrading enzymes in longhorned beetles.</title>
        <authorList>
            <person name="Shin N.R."/>
            <person name="Okamura Y."/>
            <person name="Kirsch R."/>
            <person name="Pauchet Y."/>
        </authorList>
    </citation>
    <scope>NUCLEOTIDE SEQUENCE</scope>
    <source>
        <strain evidence="5">AMC_N1</strain>
    </source>
</reference>
<feature type="domain" description="RUN" evidence="4">
    <location>
        <begin position="52"/>
        <end position="207"/>
    </location>
</feature>
<protein>
    <recommendedName>
        <fullName evidence="4">RUN domain-containing protein</fullName>
    </recommendedName>
</protein>
<accession>A0AAV8Z1H2</accession>
<dbReference type="Gene3D" id="2.30.29.230">
    <property type="match status" value="1"/>
</dbReference>
<feature type="chain" id="PRO_5043507899" description="RUN domain-containing protein" evidence="3">
    <location>
        <begin position="20"/>
        <end position="659"/>
    </location>
</feature>
<dbReference type="FunFam" id="1.20.58.900:FF:000017">
    <property type="entry name" value="Uncharacterized protein, isoform C"/>
    <property type="match status" value="1"/>
</dbReference>
<organism evidence="5 6">
    <name type="scientific">Aromia moschata</name>
    <dbReference type="NCBI Taxonomy" id="1265417"/>
    <lineage>
        <taxon>Eukaryota</taxon>
        <taxon>Metazoa</taxon>
        <taxon>Ecdysozoa</taxon>
        <taxon>Arthropoda</taxon>
        <taxon>Hexapoda</taxon>
        <taxon>Insecta</taxon>
        <taxon>Pterygota</taxon>
        <taxon>Neoptera</taxon>
        <taxon>Endopterygota</taxon>
        <taxon>Coleoptera</taxon>
        <taxon>Polyphaga</taxon>
        <taxon>Cucujiformia</taxon>
        <taxon>Chrysomeloidea</taxon>
        <taxon>Cerambycidae</taxon>
        <taxon>Cerambycinae</taxon>
        <taxon>Callichromatini</taxon>
        <taxon>Aromia</taxon>
    </lineage>
</organism>
<feature type="region of interest" description="Disordered" evidence="2">
    <location>
        <begin position="636"/>
        <end position="659"/>
    </location>
</feature>